<dbReference type="AlphaFoldDB" id="A0A7X6BH62"/>
<organism evidence="2 3">
    <name type="scientific">Sphingomonas kaistensis</name>
    <dbReference type="NCBI Taxonomy" id="298708"/>
    <lineage>
        <taxon>Bacteria</taxon>
        <taxon>Pseudomonadati</taxon>
        <taxon>Pseudomonadota</taxon>
        <taxon>Alphaproteobacteria</taxon>
        <taxon>Sphingomonadales</taxon>
        <taxon>Sphingomonadaceae</taxon>
        <taxon>Sphingomonas</taxon>
    </lineage>
</organism>
<dbReference type="RefSeq" id="WP_168068530.1">
    <property type="nucleotide sequence ID" value="NZ_JAATJC010000001.1"/>
</dbReference>
<feature type="compositionally biased region" description="Polar residues" evidence="1">
    <location>
        <begin position="10"/>
        <end position="19"/>
    </location>
</feature>
<protein>
    <submittedName>
        <fullName evidence="2">Uncharacterized protein</fullName>
    </submittedName>
</protein>
<evidence type="ECO:0000313" key="3">
    <source>
        <dbReference type="Proteomes" id="UP000558192"/>
    </source>
</evidence>
<evidence type="ECO:0000313" key="2">
    <source>
        <dbReference type="EMBL" id="NJC05767.1"/>
    </source>
</evidence>
<keyword evidence="3" id="KW-1185">Reference proteome</keyword>
<dbReference type="EMBL" id="JAATJC010000001">
    <property type="protein sequence ID" value="NJC05767.1"/>
    <property type="molecule type" value="Genomic_DNA"/>
</dbReference>
<gene>
    <name evidence="2" type="ORF">GGQ97_001560</name>
</gene>
<feature type="region of interest" description="Disordered" evidence="1">
    <location>
        <begin position="1"/>
        <end position="26"/>
    </location>
</feature>
<proteinExistence type="predicted"/>
<evidence type="ECO:0000256" key="1">
    <source>
        <dbReference type="SAM" id="MobiDB-lite"/>
    </source>
</evidence>
<comment type="caution">
    <text evidence="2">The sequence shown here is derived from an EMBL/GenBank/DDBJ whole genome shotgun (WGS) entry which is preliminary data.</text>
</comment>
<dbReference type="Proteomes" id="UP000558192">
    <property type="component" value="Unassembled WGS sequence"/>
</dbReference>
<reference evidence="2 3" key="1">
    <citation type="submission" date="2020-03" db="EMBL/GenBank/DDBJ databases">
        <title>Genomic Encyclopedia of Type Strains, Phase IV (KMG-IV): sequencing the most valuable type-strain genomes for metagenomic binning, comparative biology and taxonomic classification.</title>
        <authorList>
            <person name="Goeker M."/>
        </authorList>
    </citation>
    <scope>NUCLEOTIDE SEQUENCE [LARGE SCALE GENOMIC DNA]</scope>
    <source>
        <strain evidence="2 3">DSM 16846</strain>
    </source>
</reference>
<sequence length="192" mass="21336">MVTVHDSKKQSQTTVSQPSDEPPDSLLIFTEDPARDLLDANNSAAWRLNLSRASKAKYIILARKDKNKGEGHRAAFLIAKIKDIVARRDETTGETGKWAILFDQAAAIDIPNAFKPSQQPIRYLSARKLLGFDPEECDFKPVPKKKIDWSYSRRVENEPRSGARKLTVAEAKEGLAAQFGCSPSAIEISIKV</sequence>
<name>A0A7X6BH62_9SPHN</name>
<accession>A0A7X6BH62</accession>